<protein>
    <submittedName>
        <fullName evidence="1">Uncharacterized protein</fullName>
    </submittedName>
</protein>
<evidence type="ECO:0000313" key="2">
    <source>
        <dbReference type="Proteomes" id="UP000039541"/>
    </source>
</evidence>
<organism evidence="1 2">
    <name type="scientific">Salmonella enterica subsp. enterica serovar Bovismorbificans</name>
    <dbReference type="NCBI Taxonomy" id="58097"/>
    <lineage>
        <taxon>Bacteria</taxon>
        <taxon>Pseudomonadati</taxon>
        <taxon>Pseudomonadota</taxon>
        <taxon>Gammaproteobacteria</taxon>
        <taxon>Enterobacterales</taxon>
        <taxon>Enterobacteriaceae</taxon>
        <taxon>Salmonella</taxon>
    </lineage>
</organism>
<gene>
    <name evidence="1" type="ORF">ERS008202_03922</name>
</gene>
<sequence length="65" mass="6860">MFPASAYATTSGGDASQFVFTSGWIRPSKFRLPESTAPTVRSPFLIAVSIGSGNGPEFPIQVVQP</sequence>
<dbReference type="Proteomes" id="UP000039541">
    <property type="component" value="Unassembled WGS sequence"/>
</dbReference>
<dbReference type="EMBL" id="CQPC01000068">
    <property type="protein sequence ID" value="CNU94714.1"/>
    <property type="molecule type" value="Genomic_DNA"/>
</dbReference>
<reference evidence="1 2" key="1">
    <citation type="submission" date="2015-03" db="EMBL/GenBank/DDBJ databases">
        <authorList>
            <consortium name="Pathogen Informatics"/>
        </authorList>
    </citation>
    <scope>NUCLEOTIDE SEQUENCE [LARGE SCALE GENOMIC DNA]</scope>
    <source>
        <strain evidence="1 2">3476</strain>
    </source>
</reference>
<proteinExistence type="predicted"/>
<accession>A0A655E109</accession>
<dbReference type="AlphaFoldDB" id="A0A655E109"/>
<name>A0A655E109_SALET</name>
<evidence type="ECO:0000313" key="1">
    <source>
        <dbReference type="EMBL" id="CNU94714.1"/>
    </source>
</evidence>